<proteinExistence type="inferred from homology"/>
<evidence type="ECO:0000256" key="9">
    <source>
        <dbReference type="HAMAP-Rule" id="MF_00236"/>
    </source>
</evidence>
<dbReference type="NCBIfam" id="TIGR01411">
    <property type="entry name" value="tatAE"/>
    <property type="match status" value="1"/>
</dbReference>
<dbReference type="GO" id="GO:0043953">
    <property type="term" value="P:protein transport by the Tat complex"/>
    <property type="evidence" value="ECO:0007669"/>
    <property type="project" value="UniProtKB-UniRule"/>
</dbReference>
<keyword evidence="12" id="KW-1185">Reference proteome</keyword>
<evidence type="ECO:0000256" key="8">
    <source>
        <dbReference type="ARBA" id="ARBA00023136"/>
    </source>
</evidence>
<keyword evidence="2 9" id="KW-0813">Transport</keyword>
<comment type="subunit">
    <text evidence="9">The Tat system comprises two distinct complexes: a TatABC complex, containing multiple copies of TatA, TatB and TatC subunits, and a separate TatA complex, containing only TatA subunits. Substrates initially bind to the TatABC complex, which probably triggers association of the separate TatA complex to form the active translocon.</text>
</comment>
<feature type="region of interest" description="Disordered" evidence="10">
    <location>
        <begin position="45"/>
        <end position="82"/>
    </location>
</feature>
<dbReference type="HAMAP" id="MF_00236">
    <property type="entry name" value="TatA_E"/>
    <property type="match status" value="1"/>
</dbReference>
<comment type="caution">
    <text evidence="11">The sequence shown here is derived from an EMBL/GenBank/DDBJ whole genome shotgun (WGS) entry which is preliminary data.</text>
</comment>
<dbReference type="EMBL" id="JAYGII010000006">
    <property type="protein sequence ID" value="MEA5445086.1"/>
    <property type="molecule type" value="Genomic_DNA"/>
</dbReference>
<evidence type="ECO:0000313" key="11">
    <source>
        <dbReference type="EMBL" id="MEA5445086.1"/>
    </source>
</evidence>
<evidence type="ECO:0000256" key="6">
    <source>
        <dbReference type="ARBA" id="ARBA00022989"/>
    </source>
</evidence>
<dbReference type="Proteomes" id="UP001302316">
    <property type="component" value="Unassembled WGS sequence"/>
</dbReference>
<protein>
    <recommendedName>
        <fullName evidence="9">Sec-independent protein translocase protein TatA</fullName>
    </recommendedName>
</protein>
<evidence type="ECO:0000256" key="1">
    <source>
        <dbReference type="ARBA" id="ARBA00004162"/>
    </source>
</evidence>
<gene>
    <name evidence="9 11" type="primary">tatA</name>
    <name evidence="11" type="ORF">VCB98_04535</name>
</gene>
<evidence type="ECO:0000256" key="3">
    <source>
        <dbReference type="ARBA" id="ARBA00022475"/>
    </source>
</evidence>
<dbReference type="RefSeq" id="WP_346050717.1">
    <property type="nucleotide sequence ID" value="NZ_JAYGII010000006.1"/>
</dbReference>
<comment type="function">
    <text evidence="9">Part of the twin-arginine translocation (Tat) system that transports large folded proteins containing a characteristic twin-arginine motif in their signal peptide across membranes. TatA could form the protein-conducting channel of the Tat system.</text>
</comment>
<evidence type="ECO:0000256" key="5">
    <source>
        <dbReference type="ARBA" id="ARBA00022927"/>
    </source>
</evidence>
<dbReference type="Pfam" id="PF02416">
    <property type="entry name" value="TatA_B_E"/>
    <property type="match status" value="1"/>
</dbReference>
<comment type="similarity">
    <text evidence="9">Belongs to the TatA/E family.</text>
</comment>
<dbReference type="PANTHER" id="PTHR42982:SF1">
    <property type="entry name" value="SEC-INDEPENDENT PROTEIN TRANSLOCASE PROTEIN TATA"/>
    <property type="match status" value="1"/>
</dbReference>
<name>A0AAP6JEH8_9GAMM</name>
<evidence type="ECO:0000256" key="7">
    <source>
        <dbReference type="ARBA" id="ARBA00023010"/>
    </source>
</evidence>
<feature type="transmembrane region" description="Helical" evidence="9">
    <location>
        <begin position="6"/>
        <end position="23"/>
    </location>
</feature>
<evidence type="ECO:0000313" key="12">
    <source>
        <dbReference type="Proteomes" id="UP001302316"/>
    </source>
</evidence>
<keyword evidence="7 9" id="KW-0811">Translocation</keyword>
<accession>A0AAP6JEH8</accession>
<dbReference type="InterPro" id="IPR003369">
    <property type="entry name" value="TatA/B/E"/>
</dbReference>
<sequence>MGIGGIGIWQLLIILAIVILLFGTKRLSNLGQDVGSAIRGFRSAVKEEDKDEGEETSERLSQNEESADADFEQDEKQDQQKP</sequence>
<keyword evidence="6 9" id="KW-1133">Transmembrane helix</keyword>
<keyword evidence="4 9" id="KW-0812">Transmembrane</keyword>
<keyword evidence="3 9" id="KW-1003">Cell membrane</keyword>
<dbReference type="PANTHER" id="PTHR42982">
    <property type="entry name" value="SEC-INDEPENDENT PROTEIN TRANSLOCASE PROTEIN TATA"/>
    <property type="match status" value="1"/>
</dbReference>
<keyword evidence="8 9" id="KW-0472">Membrane</keyword>
<dbReference type="GO" id="GO:0008320">
    <property type="term" value="F:protein transmembrane transporter activity"/>
    <property type="evidence" value="ECO:0007669"/>
    <property type="project" value="UniProtKB-UniRule"/>
</dbReference>
<keyword evidence="5 9" id="KW-0653">Protein transport</keyword>
<evidence type="ECO:0000256" key="10">
    <source>
        <dbReference type="SAM" id="MobiDB-lite"/>
    </source>
</evidence>
<reference evidence="11 12" key="1">
    <citation type="submission" date="2023-12" db="EMBL/GenBank/DDBJ databases">
        <title>Whole-genome sequencing of halo(alkali)philic microorganisms from hypersaline lakes.</title>
        <authorList>
            <person name="Sorokin D.Y."/>
            <person name="Merkel A.Y."/>
            <person name="Messina E."/>
            <person name="Yakimov M."/>
        </authorList>
    </citation>
    <scope>NUCLEOTIDE SEQUENCE [LARGE SCALE GENOMIC DNA]</scope>
    <source>
        <strain evidence="11 12">AB-CW1</strain>
    </source>
</reference>
<comment type="subcellular location">
    <subcellularLocation>
        <location evidence="1 9">Cell membrane</location>
        <topology evidence="1 9">Single-pass membrane protein</topology>
    </subcellularLocation>
</comment>
<dbReference type="Gene3D" id="1.20.5.3310">
    <property type="match status" value="1"/>
</dbReference>
<dbReference type="AlphaFoldDB" id="A0AAP6JEH8"/>
<evidence type="ECO:0000256" key="2">
    <source>
        <dbReference type="ARBA" id="ARBA00022448"/>
    </source>
</evidence>
<dbReference type="GO" id="GO:0033281">
    <property type="term" value="C:TAT protein transport complex"/>
    <property type="evidence" value="ECO:0007669"/>
    <property type="project" value="UniProtKB-UniRule"/>
</dbReference>
<evidence type="ECO:0000256" key="4">
    <source>
        <dbReference type="ARBA" id="ARBA00022692"/>
    </source>
</evidence>
<dbReference type="InterPro" id="IPR006312">
    <property type="entry name" value="TatA/E"/>
</dbReference>
<organism evidence="11 12">
    <name type="scientific">Natronospira elongata</name>
    <dbReference type="NCBI Taxonomy" id="3110268"/>
    <lineage>
        <taxon>Bacteria</taxon>
        <taxon>Pseudomonadati</taxon>
        <taxon>Pseudomonadota</taxon>
        <taxon>Gammaproteobacteria</taxon>
        <taxon>Natronospirales</taxon>
        <taxon>Natronospiraceae</taxon>
        <taxon>Natronospira</taxon>
    </lineage>
</organism>